<proteinExistence type="predicted"/>
<dbReference type="EMBL" id="CP001991">
    <property type="protein sequence ID" value="ADE19508.1"/>
    <property type="molecule type" value="Genomic_DNA"/>
</dbReference>
<evidence type="ECO:0000313" key="2">
    <source>
        <dbReference type="EMBL" id="ADE19508.1"/>
    </source>
</evidence>
<evidence type="ECO:0000313" key="3">
    <source>
        <dbReference type="Proteomes" id="UP000001845"/>
    </source>
</evidence>
<accession>D5E6E3</accession>
<reference evidence="2 3" key="3">
    <citation type="journal article" date="2011" name="J. Bacteriol.">
        <title>Genome sequences of Mycoplasma alligatoris A21JP2T and Mycoplasma crocodyli MP145T.</title>
        <authorList>
            <person name="Brown D.R."/>
            <person name="Farmerie W.G."/>
            <person name="May M."/>
            <person name="Benders G.A."/>
            <person name="Durkin A.S."/>
            <person name="Hlavinka K."/>
            <person name="Hostetler J."/>
            <person name="Jackson J."/>
            <person name="Johnson J."/>
            <person name="Miller R.H."/>
            <person name="Paralanov V."/>
            <person name="Radune D."/>
            <person name="Szczypinski B."/>
            <person name="Glass J.I."/>
        </authorList>
    </citation>
    <scope>NUCLEOTIDE SEQUENCE [LARGE SCALE GENOMIC DNA]</scope>
    <source>
        <strain evidence="3">ATCC 51981 / MP145</strain>
    </source>
</reference>
<dbReference type="KEGG" id="mcd:MCRO_0737"/>
<gene>
    <name evidence="2" type="primary">marR</name>
    <name evidence="2" type="ordered locus">MCRO_0737</name>
</gene>
<organism evidence="2 3">
    <name type="scientific">Mycoplasma crocodyli (strain ATCC 51981 / MP145)</name>
    <dbReference type="NCBI Taxonomy" id="512564"/>
    <lineage>
        <taxon>Bacteria</taxon>
        <taxon>Bacillati</taxon>
        <taxon>Mycoplasmatota</taxon>
        <taxon>Mollicutes</taxon>
        <taxon>Mycoplasmataceae</taxon>
        <taxon>Mycoplasma</taxon>
    </lineage>
</organism>
<dbReference type="HOGENOM" id="CLU_219428_1_0_14"/>
<evidence type="ECO:0000256" key="1">
    <source>
        <dbReference type="SAM" id="MobiDB-lite"/>
    </source>
</evidence>
<protein>
    <submittedName>
        <fullName evidence="2">Possible MarR-family transcription repressor</fullName>
    </submittedName>
</protein>
<reference key="2">
    <citation type="submission" date="2010-03" db="EMBL/GenBank/DDBJ databases">
        <authorList>
            <person name="Ma Z."/>
            <person name="Wang X."/>
            <person name="Liu H."/>
        </authorList>
    </citation>
    <scope>NUCLEOTIDE SEQUENCE</scope>
    <source>
        <strain>MP145</strain>
    </source>
</reference>
<dbReference type="STRING" id="512564.MCRO_0737"/>
<dbReference type="Proteomes" id="UP000001845">
    <property type="component" value="Chromosome"/>
</dbReference>
<sequence>MRRIVREKNKEKALKRAHKLSLELARDKRRAEKQSTK</sequence>
<keyword evidence="3" id="KW-1185">Reference proteome</keyword>
<dbReference type="AlphaFoldDB" id="D5E6E3"/>
<reference evidence="3" key="1">
    <citation type="submission" date="2010-03" db="EMBL/GenBank/DDBJ databases">
        <title>The complete genome of Mycoplasma crocodyli MP145.</title>
        <authorList>
            <person name="Glass J.I."/>
            <person name="Durkin A.S."/>
            <person name="Hostetler J."/>
            <person name="Jackson J."/>
            <person name="Johnson J."/>
            <person name="May M.A."/>
            <person name="Paralanov V."/>
            <person name="Radune D."/>
            <person name="Szczypinski B."/>
            <person name="Brown D.R."/>
        </authorList>
    </citation>
    <scope>NUCLEOTIDE SEQUENCE [LARGE SCALE GENOMIC DNA]</scope>
    <source>
        <strain evidence="3">ATCC 51981 / MP145</strain>
    </source>
</reference>
<feature type="region of interest" description="Disordered" evidence="1">
    <location>
        <begin position="1"/>
        <end position="37"/>
    </location>
</feature>
<name>D5E6E3_MYCCM</name>